<dbReference type="Pfam" id="PF02362">
    <property type="entry name" value="B3"/>
    <property type="match status" value="1"/>
</dbReference>
<dbReference type="PROSITE" id="PS50863">
    <property type="entry name" value="B3"/>
    <property type="match status" value="1"/>
</dbReference>
<sequence>MDDHGKHFFKVMVDGFRETMAIPDEFVRHFRGRIPRTIKLQSHNGCIFDVQITKNLGRLSLQSGWKAFVSAHDLEVGDFLVFKYDGISKFKVQIFGPSCCEKMPSCLTLKSTTHGGDRSEEPLEISRDVAPRECDLEVNYVPSYILPIRNRLTATQKEQLENKVRAICSEIPIFVCVLRKSSIHGKSCSVVS</sequence>
<keyword evidence="3" id="KW-1185">Reference proteome</keyword>
<proteinExistence type="predicted"/>
<organism evidence="2 3">
    <name type="scientific">Zizania palustris</name>
    <name type="common">Northern wild rice</name>
    <dbReference type="NCBI Taxonomy" id="103762"/>
    <lineage>
        <taxon>Eukaryota</taxon>
        <taxon>Viridiplantae</taxon>
        <taxon>Streptophyta</taxon>
        <taxon>Embryophyta</taxon>
        <taxon>Tracheophyta</taxon>
        <taxon>Spermatophyta</taxon>
        <taxon>Magnoliopsida</taxon>
        <taxon>Liliopsida</taxon>
        <taxon>Poales</taxon>
        <taxon>Poaceae</taxon>
        <taxon>BOP clade</taxon>
        <taxon>Oryzoideae</taxon>
        <taxon>Oryzeae</taxon>
        <taxon>Zizaniinae</taxon>
        <taxon>Zizania</taxon>
    </lineage>
</organism>
<evidence type="ECO:0000313" key="3">
    <source>
        <dbReference type="Proteomes" id="UP000729402"/>
    </source>
</evidence>
<dbReference type="OrthoDB" id="1666376at2759"/>
<dbReference type="AlphaFoldDB" id="A0A8J5WTL1"/>
<dbReference type="PANTHER" id="PTHR31920:SF135">
    <property type="entry name" value="B3 DOMAIN-CONTAINING PROTEIN OS03G0621600-RELATED"/>
    <property type="match status" value="1"/>
</dbReference>
<protein>
    <recommendedName>
        <fullName evidence="1">TF-B3 domain-containing protein</fullName>
    </recommendedName>
</protein>
<dbReference type="CDD" id="cd10017">
    <property type="entry name" value="B3_DNA"/>
    <property type="match status" value="1"/>
</dbReference>
<feature type="domain" description="TF-B3" evidence="1">
    <location>
        <begin position="5"/>
        <end position="98"/>
    </location>
</feature>
<dbReference type="PANTHER" id="PTHR31920">
    <property type="entry name" value="B3 DOMAIN-CONTAINING"/>
    <property type="match status" value="1"/>
</dbReference>
<dbReference type="InterPro" id="IPR003340">
    <property type="entry name" value="B3_DNA-bd"/>
</dbReference>
<dbReference type="Proteomes" id="UP000729402">
    <property type="component" value="Unassembled WGS sequence"/>
</dbReference>
<dbReference type="EMBL" id="JAAALK010000079">
    <property type="protein sequence ID" value="KAG8097610.1"/>
    <property type="molecule type" value="Genomic_DNA"/>
</dbReference>
<accession>A0A8J5WTL1</accession>
<name>A0A8J5WTL1_ZIZPA</name>
<reference evidence="2" key="2">
    <citation type="submission" date="2021-02" db="EMBL/GenBank/DDBJ databases">
        <authorList>
            <person name="Kimball J.A."/>
            <person name="Haas M.W."/>
            <person name="Macchietto M."/>
            <person name="Kono T."/>
            <person name="Duquette J."/>
            <person name="Shao M."/>
        </authorList>
    </citation>
    <scope>NUCLEOTIDE SEQUENCE</scope>
    <source>
        <tissue evidence="2">Fresh leaf tissue</tissue>
    </source>
</reference>
<reference evidence="2" key="1">
    <citation type="journal article" date="2021" name="bioRxiv">
        <title>Whole Genome Assembly and Annotation of Northern Wild Rice, Zizania palustris L., Supports a Whole Genome Duplication in the Zizania Genus.</title>
        <authorList>
            <person name="Haas M."/>
            <person name="Kono T."/>
            <person name="Macchietto M."/>
            <person name="Millas R."/>
            <person name="McGilp L."/>
            <person name="Shao M."/>
            <person name="Duquette J."/>
            <person name="Hirsch C.N."/>
            <person name="Kimball J."/>
        </authorList>
    </citation>
    <scope>NUCLEOTIDE SEQUENCE</scope>
    <source>
        <tissue evidence="2">Fresh leaf tissue</tissue>
    </source>
</reference>
<dbReference type="InterPro" id="IPR050655">
    <property type="entry name" value="Plant_B3_domain"/>
</dbReference>
<comment type="caution">
    <text evidence="2">The sequence shown here is derived from an EMBL/GenBank/DDBJ whole genome shotgun (WGS) entry which is preliminary data.</text>
</comment>
<dbReference type="GO" id="GO:0003677">
    <property type="term" value="F:DNA binding"/>
    <property type="evidence" value="ECO:0007669"/>
    <property type="project" value="InterPro"/>
</dbReference>
<evidence type="ECO:0000313" key="2">
    <source>
        <dbReference type="EMBL" id="KAG8097610.1"/>
    </source>
</evidence>
<gene>
    <name evidence="2" type="ORF">GUJ93_ZPchr0013g34581</name>
</gene>
<dbReference type="SMART" id="SM01019">
    <property type="entry name" value="B3"/>
    <property type="match status" value="1"/>
</dbReference>
<evidence type="ECO:0000259" key="1">
    <source>
        <dbReference type="PROSITE" id="PS50863"/>
    </source>
</evidence>